<sequence>MRREWRRPRRRDHDLHAYGALVWEAAKGESGETALRCGLGLLAYGRGPGRKVGCDLVGNAAGAHESLRGEAATALIALAEVETEACVLRSLVAGLGSAQDPRAVPVLVRLSGHEDADLRRQVASEISTANSGPPDGPDVQALIRLTQDQDPEVCNWAAFTLGLQLEQDTTAIRDALWKCTTDEDSEVREEGARALARRHDPRAVPLIAQLLDSDDGSQLFTWTQRRSWAFRNSCRLWTPMSSTHPKPTGPSRPATRCGGPGWRRTPGRSSWSWSGCAPTSARRSAHRATSRCTGCS</sequence>
<dbReference type="Gene3D" id="1.25.10.10">
    <property type="entry name" value="Leucine-rich Repeat Variant"/>
    <property type="match status" value="1"/>
</dbReference>
<dbReference type="OrthoDB" id="278248at2"/>
<dbReference type="SMART" id="SM00567">
    <property type="entry name" value="EZ_HEAT"/>
    <property type="match status" value="2"/>
</dbReference>
<evidence type="ECO:0008006" key="4">
    <source>
        <dbReference type="Google" id="ProtNLM"/>
    </source>
</evidence>
<dbReference type="Pfam" id="PF13646">
    <property type="entry name" value="HEAT_2"/>
    <property type="match status" value="1"/>
</dbReference>
<gene>
    <name evidence="2" type="ORF">E6W39_36510</name>
</gene>
<evidence type="ECO:0000313" key="3">
    <source>
        <dbReference type="Proteomes" id="UP000319103"/>
    </source>
</evidence>
<dbReference type="InterPro" id="IPR016024">
    <property type="entry name" value="ARM-type_fold"/>
</dbReference>
<feature type="region of interest" description="Disordered" evidence="1">
    <location>
        <begin position="240"/>
        <end position="274"/>
    </location>
</feature>
<keyword evidence="3" id="KW-1185">Reference proteome</keyword>
<evidence type="ECO:0000256" key="1">
    <source>
        <dbReference type="SAM" id="MobiDB-lite"/>
    </source>
</evidence>
<dbReference type="AlphaFoldDB" id="A0A540WFH7"/>
<reference evidence="2 3" key="1">
    <citation type="submission" date="2019-06" db="EMBL/GenBank/DDBJ databases">
        <title>Description of Kitasatospora acidophila sp. nov. isolated from pine grove soil, and reclassification of Streptomyces novaecaesareae to Kitasatospora novaeceasareae comb. nov.</title>
        <authorList>
            <person name="Kim M.J."/>
        </authorList>
    </citation>
    <scope>NUCLEOTIDE SEQUENCE [LARGE SCALE GENOMIC DNA]</scope>
    <source>
        <strain evidence="2 3">MMS16-CNU292</strain>
    </source>
</reference>
<protein>
    <recommendedName>
        <fullName evidence="4">HEAT repeat protein</fullName>
    </recommendedName>
</protein>
<accession>A0A540WFH7</accession>
<organism evidence="2 3">
    <name type="scientific">Kitasatospora acidiphila</name>
    <dbReference type="NCBI Taxonomy" id="2567942"/>
    <lineage>
        <taxon>Bacteria</taxon>
        <taxon>Bacillati</taxon>
        <taxon>Actinomycetota</taxon>
        <taxon>Actinomycetes</taxon>
        <taxon>Kitasatosporales</taxon>
        <taxon>Streptomycetaceae</taxon>
        <taxon>Kitasatospora</taxon>
    </lineage>
</organism>
<name>A0A540WFH7_9ACTN</name>
<dbReference type="InterPro" id="IPR004155">
    <property type="entry name" value="PBS_lyase_HEAT"/>
</dbReference>
<dbReference type="SUPFAM" id="SSF48371">
    <property type="entry name" value="ARM repeat"/>
    <property type="match status" value="1"/>
</dbReference>
<evidence type="ECO:0000313" key="2">
    <source>
        <dbReference type="EMBL" id="TQF07803.1"/>
    </source>
</evidence>
<proteinExistence type="predicted"/>
<dbReference type="InterPro" id="IPR011989">
    <property type="entry name" value="ARM-like"/>
</dbReference>
<dbReference type="Proteomes" id="UP000319103">
    <property type="component" value="Unassembled WGS sequence"/>
</dbReference>
<dbReference type="EMBL" id="VIGB01000003">
    <property type="protein sequence ID" value="TQF07803.1"/>
    <property type="molecule type" value="Genomic_DNA"/>
</dbReference>
<comment type="caution">
    <text evidence="2">The sequence shown here is derived from an EMBL/GenBank/DDBJ whole genome shotgun (WGS) entry which is preliminary data.</text>
</comment>